<organism evidence="1 2">
    <name type="scientific">Pyropia yezoensis</name>
    <name type="common">Susabi-nori</name>
    <name type="synonym">Porphyra yezoensis</name>
    <dbReference type="NCBI Taxonomy" id="2788"/>
    <lineage>
        <taxon>Eukaryota</taxon>
        <taxon>Rhodophyta</taxon>
        <taxon>Bangiophyceae</taxon>
        <taxon>Bangiales</taxon>
        <taxon>Bangiaceae</taxon>
        <taxon>Pyropia</taxon>
    </lineage>
</organism>
<dbReference type="EMBL" id="CM020620">
    <property type="protein sequence ID" value="KAK1869086.1"/>
    <property type="molecule type" value="Genomic_DNA"/>
</dbReference>
<sequence>MVVGHTKFGPDLIARQFAGVYNSSDAFKHGQLVRMMTPYATAGAYDDKVLHTWKKGTMNLFDPIAHIMSYRCFLLLADDGEVQLGDPVAQPAPDFEPFSNTGPMYAHEVLMAKCERASARSLTNIVLPFLRSKECHGFFWGAAVAEHCQDPGGTLLLPAAASTIKNPDLMHAELRKEAYGAKAKGLSEQSA</sequence>
<proteinExistence type="predicted"/>
<accession>A0ACC3CFP4</accession>
<evidence type="ECO:0000313" key="1">
    <source>
        <dbReference type="EMBL" id="KAK1869086.1"/>
    </source>
</evidence>
<reference evidence="1" key="1">
    <citation type="submission" date="2019-11" db="EMBL/GenBank/DDBJ databases">
        <title>Nori genome reveals adaptations in red seaweeds to the harsh intertidal environment.</title>
        <authorList>
            <person name="Wang D."/>
            <person name="Mao Y."/>
        </authorList>
    </citation>
    <scope>NUCLEOTIDE SEQUENCE</scope>
    <source>
        <tissue evidence="1">Gametophyte</tissue>
    </source>
</reference>
<dbReference type="Proteomes" id="UP000798662">
    <property type="component" value="Chromosome 3"/>
</dbReference>
<comment type="caution">
    <text evidence="1">The sequence shown here is derived from an EMBL/GenBank/DDBJ whole genome shotgun (WGS) entry which is preliminary data.</text>
</comment>
<keyword evidence="2" id="KW-1185">Reference proteome</keyword>
<evidence type="ECO:0000313" key="2">
    <source>
        <dbReference type="Proteomes" id="UP000798662"/>
    </source>
</evidence>
<gene>
    <name evidence="1" type="ORF">I4F81_011568</name>
</gene>
<protein>
    <submittedName>
        <fullName evidence="1">Uncharacterized protein</fullName>
    </submittedName>
</protein>
<name>A0ACC3CFP4_PYRYE</name>